<dbReference type="Gene3D" id="2.30.30.140">
    <property type="match status" value="1"/>
</dbReference>
<feature type="compositionally biased region" description="Basic residues" evidence="1">
    <location>
        <begin position="418"/>
        <end position="435"/>
    </location>
</feature>
<proteinExistence type="predicted"/>
<keyword evidence="4" id="KW-1185">Reference proteome</keyword>
<feature type="domain" description="PWWP" evidence="2">
    <location>
        <begin position="14"/>
        <end position="76"/>
    </location>
</feature>
<dbReference type="PANTHER" id="PTHR33697:SF2">
    <property type="entry name" value="T17B22.17 PROTEIN"/>
    <property type="match status" value="1"/>
</dbReference>
<dbReference type="CDD" id="cd05162">
    <property type="entry name" value="PWWP"/>
    <property type="match status" value="1"/>
</dbReference>
<evidence type="ECO:0000313" key="3">
    <source>
        <dbReference type="EMBL" id="EPS63085.1"/>
    </source>
</evidence>
<feature type="compositionally biased region" description="Basic and acidic residues" evidence="1">
    <location>
        <begin position="136"/>
        <end position="150"/>
    </location>
</feature>
<evidence type="ECO:0000259" key="2">
    <source>
        <dbReference type="PROSITE" id="PS50812"/>
    </source>
</evidence>
<reference evidence="3 4" key="1">
    <citation type="journal article" date="2013" name="BMC Genomics">
        <title>The miniature genome of a carnivorous plant Genlisea aurea contains a low number of genes and short non-coding sequences.</title>
        <authorList>
            <person name="Leushkin E.V."/>
            <person name="Sutormin R.A."/>
            <person name="Nabieva E.R."/>
            <person name="Penin A.A."/>
            <person name="Kondrashov A.S."/>
            <person name="Logacheva M.D."/>
        </authorList>
    </citation>
    <scope>NUCLEOTIDE SEQUENCE [LARGE SCALE GENOMIC DNA]</scope>
</reference>
<organism evidence="3 4">
    <name type="scientific">Genlisea aurea</name>
    <dbReference type="NCBI Taxonomy" id="192259"/>
    <lineage>
        <taxon>Eukaryota</taxon>
        <taxon>Viridiplantae</taxon>
        <taxon>Streptophyta</taxon>
        <taxon>Embryophyta</taxon>
        <taxon>Tracheophyta</taxon>
        <taxon>Spermatophyta</taxon>
        <taxon>Magnoliopsida</taxon>
        <taxon>eudicotyledons</taxon>
        <taxon>Gunneridae</taxon>
        <taxon>Pentapetalae</taxon>
        <taxon>asterids</taxon>
        <taxon>lamiids</taxon>
        <taxon>Lamiales</taxon>
        <taxon>Lentibulariaceae</taxon>
        <taxon>Genlisea</taxon>
    </lineage>
</organism>
<dbReference type="Pfam" id="PF00855">
    <property type="entry name" value="PWWP"/>
    <property type="match status" value="1"/>
</dbReference>
<feature type="compositionally biased region" description="Basic and acidic residues" evidence="1">
    <location>
        <begin position="179"/>
        <end position="188"/>
    </location>
</feature>
<dbReference type="AlphaFoldDB" id="S8C8G0"/>
<dbReference type="OrthoDB" id="1908535at2759"/>
<dbReference type="PROSITE" id="PS50812">
    <property type="entry name" value="PWWP"/>
    <property type="match status" value="1"/>
</dbReference>
<feature type="region of interest" description="Disordered" evidence="1">
    <location>
        <begin position="93"/>
        <end position="272"/>
    </location>
</feature>
<dbReference type="EMBL" id="AUSU01005703">
    <property type="protein sequence ID" value="EPS63085.1"/>
    <property type="molecule type" value="Genomic_DNA"/>
</dbReference>
<evidence type="ECO:0000313" key="4">
    <source>
        <dbReference type="Proteomes" id="UP000015453"/>
    </source>
</evidence>
<dbReference type="InterPro" id="IPR000313">
    <property type="entry name" value="PWWP_dom"/>
</dbReference>
<feature type="compositionally biased region" description="Basic and acidic residues" evidence="1">
    <location>
        <begin position="243"/>
        <end position="255"/>
    </location>
</feature>
<dbReference type="SUPFAM" id="SSF63748">
    <property type="entry name" value="Tudor/PWWP/MBT"/>
    <property type="match status" value="1"/>
</dbReference>
<evidence type="ECO:0000256" key="1">
    <source>
        <dbReference type="SAM" id="MobiDB-lite"/>
    </source>
</evidence>
<sequence length="508" mass="55707">MSSDTETAVVDCNVGSIVWVRRRNGSWWPGEILDPKELPASHFASRRSGTPVKLLGREDPSVDWYNLEKSKRVKSFCCDEFYDFIERAEAAGRMPPKKRGKYASESERKSMEKTRGKSESSAVAYSDPLGNGGGSKRNDALETDHQHSSEEMSPSGGIRLSREDGGARFGIPRRAKKKIAMDSVKDSRTSSSPMEMEPSRIEESAYRADIGEDHHQVSETDSPKSDSDAEKNRLSDSSAFVELHPKYPRRNDDHGSISSSDGVDCSATTGGGVSKWPVKCRRSKLPRNSAKRAAENFFDFDSDSGVSQDYDGARWSSKWNRSFVSRLIMPLDVELRVDGNSYRRNVSMVSTTSKLNGHAIVGHPVPVEPLEAGSTDSLVSISDGFSPVCSSSRLSSGWRTRRRTAKFRVPRPFSSSKHGGRKKAAAQSKASRKVRSLSSIPAEGDCGDTKKIVVSAICGDGDDDDDVDDDGGGGMVRNCGKTAAVACIPVNLVFTRLQEELFRQLQNQ</sequence>
<dbReference type="InterPro" id="IPR044679">
    <property type="entry name" value="PWWP2-like"/>
</dbReference>
<protein>
    <recommendedName>
        <fullName evidence="2">PWWP domain-containing protein</fullName>
    </recommendedName>
</protein>
<feature type="compositionally biased region" description="Basic and acidic residues" evidence="1">
    <location>
        <begin position="197"/>
        <end position="234"/>
    </location>
</feature>
<dbReference type="PANTHER" id="PTHR33697">
    <property type="entry name" value="T17B22.17 PROTEIN-RELATED"/>
    <property type="match status" value="1"/>
</dbReference>
<dbReference type="Proteomes" id="UP000015453">
    <property type="component" value="Unassembled WGS sequence"/>
</dbReference>
<comment type="caution">
    <text evidence="3">The sequence shown here is derived from an EMBL/GenBank/DDBJ whole genome shotgun (WGS) entry which is preliminary data.</text>
</comment>
<feature type="region of interest" description="Disordered" evidence="1">
    <location>
        <begin position="410"/>
        <end position="441"/>
    </location>
</feature>
<gene>
    <name evidence="3" type="ORF">M569_11703</name>
</gene>
<accession>S8C8G0</accession>
<name>S8C8G0_9LAMI</name>
<feature type="compositionally biased region" description="Basic and acidic residues" evidence="1">
    <location>
        <begin position="102"/>
        <end position="118"/>
    </location>
</feature>